<dbReference type="SUPFAM" id="SSF52821">
    <property type="entry name" value="Rhodanese/Cell cycle control phosphatase"/>
    <property type="match status" value="2"/>
</dbReference>
<dbReference type="AlphaFoldDB" id="A0AA45WP84"/>
<dbReference type="PROSITE" id="PS00743">
    <property type="entry name" value="BETA_LACTAMASE_B_1"/>
    <property type="match status" value="1"/>
</dbReference>
<dbReference type="GO" id="GO:0070813">
    <property type="term" value="P:hydrogen sulfide metabolic process"/>
    <property type="evidence" value="ECO:0007669"/>
    <property type="project" value="TreeGrafter"/>
</dbReference>
<dbReference type="InterPro" id="IPR001018">
    <property type="entry name" value="Beta-lactamase_class-B_CS"/>
</dbReference>
<evidence type="ECO:0000259" key="5">
    <source>
        <dbReference type="PROSITE" id="PS50206"/>
    </source>
</evidence>
<dbReference type="GO" id="GO:0006749">
    <property type="term" value="P:glutathione metabolic process"/>
    <property type="evidence" value="ECO:0007669"/>
    <property type="project" value="InterPro"/>
</dbReference>
<comment type="cofactor">
    <cofactor evidence="1">
        <name>Zn(2+)</name>
        <dbReference type="ChEBI" id="CHEBI:29105"/>
    </cofactor>
</comment>
<evidence type="ECO:0000313" key="6">
    <source>
        <dbReference type="EMBL" id="SMP19375.1"/>
    </source>
</evidence>
<dbReference type="SMART" id="SM00849">
    <property type="entry name" value="Lactamase_B"/>
    <property type="match status" value="1"/>
</dbReference>
<dbReference type="Gene3D" id="3.40.250.10">
    <property type="entry name" value="Rhodanese-like domain"/>
    <property type="match status" value="2"/>
</dbReference>
<dbReference type="PANTHER" id="PTHR43084">
    <property type="entry name" value="PERSULFIDE DIOXYGENASE ETHE1"/>
    <property type="match status" value="1"/>
</dbReference>
<dbReference type="InterPro" id="IPR001763">
    <property type="entry name" value="Rhodanese-like_dom"/>
</dbReference>
<dbReference type="PANTHER" id="PTHR43084:SF1">
    <property type="entry name" value="PERSULFIDE DIOXYGENASE ETHE1, MITOCHONDRIAL"/>
    <property type="match status" value="1"/>
</dbReference>
<reference evidence="6" key="1">
    <citation type="submission" date="2017-05" db="EMBL/GenBank/DDBJ databases">
        <authorList>
            <person name="Varghese N."/>
            <person name="Submissions S."/>
        </authorList>
    </citation>
    <scope>NUCLEOTIDE SEQUENCE</scope>
    <source>
        <strain evidence="6">DSM 18763</strain>
    </source>
</reference>
<sequence>MIIERFFIGDGISHISYLIAGQTKAIVIDPKRDIEDYIQKAKEFGVEIEAVLVTHLHADFIGGHYELAEKTGAKLYLPAKQESKREHISVKEGDVIQIENIKIDVLDTPGHTPEHVSYVFTDLSRGEEPVAVFTGDTLFVGDVGRPDLFPDKKDELAKKLYNSLQKLLKLPDFVEVYPAHGAGTLCGKALSTKRSSTIGYERKFNKLLSLPEEEFIKTLLDGMPPAPDHFKRCSKINEEGAIYISNLPSPKALSVNEFENLIDENKIILDTRSYLSWIGGHIPESISMDYKFMPFSLFAGWILDPEKEILLVIENNKEIDDITIKLRRVGIDNIVGYLENHIFAWTKAGKPIKSFKAISTNELEEKLKDENFILLDVRAKSELINGKIENSINIPLPELRERYNELDKNKEIVIYCGLGPRGSLAASLLERLGFENILVLAGGFTGWNNYKKSSSVKT</sequence>
<dbReference type="InterPro" id="IPR051682">
    <property type="entry name" value="Mito_Persulfide_Diox"/>
</dbReference>
<keyword evidence="3" id="KW-0378">Hydrolase</keyword>
<accession>A0AA45WP84</accession>
<name>A0AA45WP84_9AQUI</name>
<dbReference type="EMBL" id="FXTX01000019">
    <property type="protein sequence ID" value="SMP19375.1"/>
    <property type="molecule type" value="Genomic_DNA"/>
</dbReference>
<evidence type="ECO:0000313" key="7">
    <source>
        <dbReference type="Proteomes" id="UP001157947"/>
    </source>
</evidence>
<dbReference type="InterPro" id="IPR001279">
    <property type="entry name" value="Metallo-B-lactamas"/>
</dbReference>
<dbReference type="GO" id="GO:0050313">
    <property type="term" value="F:sulfur dioxygenase activity"/>
    <property type="evidence" value="ECO:0007669"/>
    <property type="project" value="InterPro"/>
</dbReference>
<dbReference type="CDD" id="cd07724">
    <property type="entry name" value="POD-like_MBL-fold"/>
    <property type="match status" value="1"/>
</dbReference>
<feature type="domain" description="Rhodanese" evidence="5">
    <location>
        <begin position="262"/>
        <end position="354"/>
    </location>
</feature>
<keyword evidence="7" id="KW-1185">Reference proteome</keyword>
<dbReference type="InterPro" id="IPR036866">
    <property type="entry name" value="RibonucZ/Hydroxyglut_hydro"/>
</dbReference>
<dbReference type="Pfam" id="PF00581">
    <property type="entry name" value="Rhodanese"/>
    <property type="match status" value="2"/>
</dbReference>
<protein>
    <submittedName>
        <fullName evidence="6">Glyoxylase, beta-lactamase superfamily II</fullName>
    </submittedName>
</protein>
<dbReference type="Proteomes" id="UP001157947">
    <property type="component" value="Unassembled WGS sequence"/>
</dbReference>
<proteinExistence type="predicted"/>
<feature type="domain" description="Rhodanese" evidence="5">
    <location>
        <begin position="368"/>
        <end position="456"/>
    </location>
</feature>
<dbReference type="Gene3D" id="3.60.15.10">
    <property type="entry name" value="Ribonuclease Z/Hydroxyacylglutathione hydrolase-like"/>
    <property type="match status" value="1"/>
</dbReference>
<comment type="caution">
    <text evidence="6">The sequence shown here is derived from an EMBL/GenBank/DDBJ whole genome shotgun (WGS) entry which is preliminary data.</text>
</comment>
<dbReference type="GO" id="GO:0008800">
    <property type="term" value="F:beta-lactamase activity"/>
    <property type="evidence" value="ECO:0007669"/>
    <property type="project" value="InterPro"/>
</dbReference>
<dbReference type="PROSITE" id="PS50206">
    <property type="entry name" value="RHODANESE_3"/>
    <property type="match status" value="2"/>
</dbReference>
<dbReference type="Pfam" id="PF00753">
    <property type="entry name" value="Lactamase_B"/>
    <property type="match status" value="1"/>
</dbReference>
<dbReference type="InterPro" id="IPR044528">
    <property type="entry name" value="POD-like_MBL-fold"/>
</dbReference>
<dbReference type="CDD" id="cd00158">
    <property type="entry name" value="RHOD"/>
    <property type="match status" value="1"/>
</dbReference>
<evidence type="ECO:0000256" key="3">
    <source>
        <dbReference type="ARBA" id="ARBA00022801"/>
    </source>
</evidence>
<dbReference type="FunFam" id="3.60.15.10:FF:000030">
    <property type="entry name" value="Metallo-beta-lactamase family protein"/>
    <property type="match status" value="1"/>
</dbReference>
<keyword evidence="4" id="KW-0862">Zinc</keyword>
<dbReference type="GO" id="GO:0017001">
    <property type="term" value="P:antibiotic catabolic process"/>
    <property type="evidence" value="ECO:0007669"/>
    <property type="project" value="InterPro"/>
</dbReference>
<dbReference type="RefSeq" id="WP_265134865.1">
    <property type="nucleotide sequence ID" value="NZ_FXTX01000019.1"/>
</dbReference>
<evidence type="ECO:0000256" key="2">
    <source>
        <dbReference type="ARBA" id="ARBA00022723"/>
    </source>
</evidence>
<dbReference type="InterPro" id="IPR036873">
    <property type="entry name" value="Rhodanese-like_dom_sf"/>
</dbReference>
<evidence type="ECO:0000256" key="1">
    <source>
        <dbReference type="ARBA" id="ARBA00001947"/>
    </source>
</evidence>
<evidence type="ECO:0000256" key="4">
    <source>
        <dbReference type="ARBA" id="ARBA00022833"/>
    </source>
</evidence>
<organism evidence="6 7">
    <name type="scientific">Venenivibrio stagnispumantis</name>
    <dbReference type="NCBI Taxonomy" id="407998"/>
    <lineage>
        <taxon>Bacteria</taxon>
        <taxon>Pseudomonadati</taxon>
        <taxon>Aquificota</taxon>
        <taxon>Aquificia</taxon>
        <taxon>Aquificales</taxon>
        <taxon>Hydrogenothermaceae</taxon>
        <taxon>Venenivibrio</taxon>
    </lineage>
</organism>
<keyword evidence="2" id="KW-0479">Metal-binding</keyword>
<dbReference type="SMART" id="SM00450">
    <property type="entry name" value="RHOD"/>
    <property type="match status" value="1"/>
</dbReference>
<dbReference type="SUPFAM" id="SSF56281">
    <property type="entry name" value="Metallo-hydrolase/oxidoreductase"/>
    <property type="match status" value="1"/>
</dbReference>
<dbReference type="GO" id="GO:0008270">
    <property type="term" value="F:zinc ion binding"/>
    <property type="evidence" value="ECO:0007669"/>
    <property type="project" value="InterPro"/>
</dbReference>
<gene>
    <name evidence="6" type="ORF">SAMN06264868_11917</name>
</gene>